<keyword evidence="3 7" id="KW-0808">Transferase</keyword>
<comment type="catalytic activity">
    <reaction evidence="5">
        <text>N-terminal L-alanyl-[ribosomal protein bS18] + acetyl-CoA = N-terminal N(alpha)-acetyl-L-alanyl-[ribosomal protein bS18] + CoA + H(+)</text>
        <dbReference type="Rhea" id="RHEA:43756"/>
        <dbReference type="Rhea" id="RHEA-COMP:10676"/>
        <dbReference type="Rhea" id="RHEA-COMP:10677"/>
        <dbReference type="ChEBI" id="CHEBI:15378"/>
        <dbReference type="ChEBI" id="CHEBI:57287"/>
        <dbReference type="ChEBI" id="CHEBI:57288"/>
        <dbReference type="ChEBI" id="CHEBI:64718"/>
        <dbReference type="ChEBI" id="CHEBI:83683"/>
        <dbReference type="EC" id="2.3.1.266"/>
    </reaction>
</comment>
<dbReference type="EC" id="2.3.1.266" evidence="5"/>
<protein>
    <recommendedName>
        <fullName evidence="5">[Ribosomal protein bS18]-alanine N-acetyltransferase</fullName>
        <ecNumber evidence="5">2.3.1.266</ecNumber>
    </recommendedName>
</protein>
<dbReference type="PANTHER" id="PTHR43420:SF12">
    <property type="entry name" value="N-ACETYLTRANSFERASE DOMAIN-CONTAINING PROTEIN"/>
    <property type="match status" value="1"/>
</dbReference>
<dbReference type="PANTHER" id="PTHR43420">
    <property type="entry name" value="ACETYLTRANSFERASE"/>
    <property type="match status" value="1"/>
</dbReference>
<dbReference type="GO" id="GO:0008999">
    <property type="term" value="F:protein-N-terminal-alanine acetyltransferase activity"/>
    <property type="evidence" value="ECO:0007669"/>
    <property type="project" value="UniProtKB-EC"/>
</dbReference>
<evidence type="ECO:0000259" key="6">
    <source>
        <dbReference type="PROSITE" id="PS51186"/>
    </source>
</evidence>
<dbReference type="InterPro" id="IPR016181">
    <property type="entry name" value="Acyl_CoA_acyltransferase"/>
</dbReference>
<evidence type="ECO:0000256" key="4">
    <source>
        <dbReference type="ARBA" id="ARBA00023315"/>
    </source>
</evidence>
<sequence length="153" mass="17058">MPAMAEAAPLTIRSMERSDLDAVMAIEQASFPVPWKREHFLQEIHSHLSFPFVALCEGALVGYVCPMSLFEEAQIMDIAVAPEARGRGVASLLLEQAIALSRQRGAERLVLEVRASNLAAIGLYERFGFLRYAVRKGYYEGKEDALLMEKELV</sequence>
<evidence type="ECO:0000313" key="7">
    <source>
        <dbReference type="EMBL" id="ABL00236.1"/>
    </source>
</evidence>
<dbReference type="STRING" id="338966.Ppro_2631"/>
<comment type="subcellular location">
    <subcellularLocation>
        <location evidence="5">Cytoplasm</location>
    </subcellularLocation>
</comment>
<comment type="similarity">
    <text evidence="1 5">Belongs to the acetyltransferase family. RimI subfamily.</text>
</comment>
<dbReference type="GO" id="GO:0005737">
    <property type="term" value="C:cytoplasm"/>
    <property type="evidence" value="ECO:0007669"/>
    <property type="project" value="UniProtKB-SubCell"/>
</dbReference>
<dbReference type="EMBL" id="CP000482">
    <property type="protein sequence ID" value="ABL00236.1"/>
    <property type="molecule type" value="Genomic_DNA"/>
</dbReference>
<evidence type="ECO:0000313" key="8">
    <source>
        <dbReference type="Proteomes" id="UP000006732"/>
    </source>
</evidence>
<dbReference type="RefSeq" id="WP_011736488.1">
    <property type="nucleotide sequence ID" value="NC_008609.1"/>
</dbReference>
<name>A1ASB5_PELPD</name>
<dbReference type="KEGG" id="ppd:Ppro_2631"/>
<organism evidence="7 8">
    <name type="scientific">Pelobacter propionicus (strain DSM 2379 / NBRC 103807 / OttBd1)</name>
    <dbReference type="NCBI Taxonomy" id="338966"/>
    <lineage>
        <taxon>Bacteria</taxon>
        <taxon>Pseudomonadati</taxon>
        <taxon>Thermodesulfobacteriota</taxon>
        <taxon>Desulfuromonadia</taxon>
        <taxon>Desulfuromonadales</taxon>
        <taxon>Desulfuromonadaceae</taxon>
        <taxon>Pelobacter</taxon>
    </lineage>
</organism>
<dbReference type="AlphaFoldDB" id="A1ASB5"/>
<dbReference type="SUPFAM" id="SSF55729">
    <property type="entry name" value="Acyl-CoA N-acyltransferases (Nat)"/>
    <property type="match status" value="1"/>
</dbReference>
<evidence type="ECO:0000256" key="1">
    <source>
        <dbReference type="ARBA" id="ARBA00005395"/>
    </source>
</evidence>
<keyword evidence="8" id="KW-1185">Reference proteome</keyword>
<dbReference type="Pfam" id="PF00583">
    <property type="entry name" value="Acetyltransf_1"/>
    <property type="match status" value="1"/>
</dbReference>
<dbReference type="eggNOG" id="COG0456">
    <property type="taxonomic scope" value="Bacteria"/>
</dbReference>
<dbReference type="NCBIfam" id="TIGR01575">
    <property type="entry name" value="rimI"/>
    <property type="match status" value="1"/>
</dbReference>
<accession>A1ASB5</accession>
<evidence type="ECO:0000256" key="2">
    <source>
        <dbReference type="ARBA" id="ARBA00022490"/>
    </source>
</evidence>
<proteinExistence type="inferred from homology"/>
<keyword evidence="7" id="KW-0687">Ribonucleoprotein</keyword>
<dbReference type="CDD" id="cd04301">
    <property type="entry name" value="NAT_SF"/>
    <property type="match status" value="1"/>
</dbReference>
<dbReference type="PROSITE" id="PS51186">
    <property type="entry name" value="GNAT"/>
    <property type="match status" value="1"/>
</dbReference>
<comment type="function">
    <text evidence="5">Acetylates the N-terminal alanine of ribosomal protein bS18.</text>
</comment>
<dbReference type="InterPro" id="IPR006464">
    <property type="entry name" value="AcTrfase_RimI/Ard1"/>
</dbReference>
<keyword evidence="4 7" id="KW-0012">Acyltransferase</keyword>
<dbReference type="Gene3D" id="3.40.630.30">
    <property type="match status" value="1"/>
</dbReference>
<dbReference type="Proteomes" id="UP000006732">
    <property type="component" value="Chromosome"/>
</dbReference>
<gene>
    <name evidence="7" type="ordered locus">Ppro_2631</name>
</gene>
<evidence type="ECO:0000256" key="5">
    <source>
        <dbReference type="RuleBase" id="RU363094"/>
    </source>
</evidence>
<keyword evidence="2 5" id="KW-0963">Cytoplasm</keyword>
<keyword evidence="7" id="KW-0689">Ribosomal protein</keyword>
<evidence type="ECO:0000256" key="3">
    <source>
        <dbReference type="ARBA" id="ARBA00022679"/>
    </source>
</evidence>
<dbReference type="InterPro" id="IPR000182">
    <property type="entry name" value="GNAT_dom"/>
</dbReference>
<dbReference type="HOGENOM" id="CLU_013985_23_2_7"/>
<dbReference type="InterPro" id="IPR050680">
    <property type="entry name" value="YpeA/RimI_acetyltransf"/>
</dbReference>
<reference evidence="7 8" key="1">
    <citation type="submission" date="2006-10" db="EMBL/GenBank/DDBJ databases">
        <title>Complete sequence of chromosome of Pelobacter propionicus DSM 2379.</title>
        <authorList>
            <consortium name="US DOE Joint Genome Institute"/>
            <person name="Copeland A."/>
            <person name="Lucas S."/>
            <person name="Lapidus A."/>
            <person name="Barry K."/>
            <person name="Detter J.C."/>
            <person name="Glavina del Rio T."/>
            <person name="Hammon N."/>
            <person name="Israni S."/>
            <person name="Dalin E."/>
            <person name="Tice H."/>
            <person name="Pitluck S."/>
            <person name="Saunders E."/>
            <person name="Brettin T."/>
            <person name="Bruce D."/>
            <person name="Han C."/>
            <person name="Tapia R."/>
            <person name="Schmutz J."/>
            <person name="Larimer F."/>
            <person name="Land M."/>
            <person name="Hauser L."/>
            <person name="Kyrpides N."/>
            <person name="Kim E."/>
            <person name="Lovley D."/>
            <person name="Richardson P."/>
        </authorList>
    </citation>
    <scope>NUCLEOTIDE SEQUENCE [LARGE SCALE GENOMIC DNA]</scope>
    <source>
        <strain evidence="8">DSM 2379 / NBRC 103807 / OttBd1</strain>
    </source>
</reference>
<feature type="domain" description="N-acetyltransferase" evidence="6">
    <location>
        <begin position="10"/>
        <end position="153"/>
    </location>
</feature>
<dbReference type="GO" id="GO:0005840">
    <property type="term" value="C:ribosome"/>
    <property type="evidence" value="ECO:0007669"/>
    <property type="project" value="UniProtKB-KW"/>
</dbReference>